<accession>A0A4U0H8X8</accession>
<protein>
    <recommendedName>
        <fullName evidence="4">Phosphatidate cytidylyltransferase</fullName>
    </recommendedName>
</protein>
<dbReference type="OrthoDB" id="714277at2"/>
<feature type="transmembrane region" description="Helical" evidence="1">
    <location>
        <begin position="33"/>
        <end position="52"/>
    </location>
</feature>
<evidence type="ECO:0000313" key="3">
    <source>
        <dbReference type="Proteomes" id="UP000309872"/>
    </source>
</evidence>
<proteinExistence type="predicted"/>
<keyword evidence="3" id="KW-1185">Reference proteome</keyword>
<comment type="caution">
    <text evidence="2">The sequence shown here is derived from an EMBL/GenBank/DDBJ whole genome shotgun (WGS) entry which is preliminary data.</text>
</comment>
<dbReference type="PROSITE" id="PS51257">
    <property type="entry name" value="PROKAR_LIPOPROTEIN"/>
    <property type="match status" value="1"/>
</dbReference>
<dbReference type="EMBL" id="SUKA01000001">
    <property type="protein sequence ID" value="TJY68281.1"/>
    <property type="molecule type" value="Genomic_DNA"/>
</dbReference>
<keyword evidence="1" id="KW-0812">Transmembrane</keyword>
<dbReference type="RefSeq" id="WP_136819151.1">
    <property type="nucleotide sequence ID" value="NZ_BMJX01000001.1"/>
</dbReference>
<name>A0A4U0H8X8_9SPHI</name>
<dbReference type="Proteomes" id="UP000309872">
    <property type="component" value="Unassembled WGS sequence"/>
</dbReference>
<organism evidence="2 3">
    <name type="scientific">Sphingobacterium alkalisoli</name>
    <dbReference type="NCBI Taxonomy" id="1874115"/>
    <lineage>
        <taxon>Bacteria</taxon>
        <taxon>Pseudomonadati</taxon>
        <taxon>Bacteroidota</taxon>
        <taxon>Sphingobacteriia</taxon>
        <taxon>Sphingobacteriales</taxon>
        <taxon>Sphingobacteriaceae</taxon>
        <taxon>Sphingobacterium</taxon>
    </lineage>
</organism>
<evidence type="ECO:0000256" key="1">
    <source>
        <dbReference type="SAM" id="Phobius"/>
    </source>
</evidence>
<keyword evidence="1" id="KW-1133">Transmembrane helix</keyword>
<gene>
    <name evidence="2" type="ORF">FAZ19_03220</name>
</gene>
<keyword evidence="1" id="KW-0472">Membrane</keyword>
<evidence type="ECO:0008006" key="4">
    <source>
        <dbReference type="Google" id="ProtNLM"/>
    </source>
</evidence>
<dbReference type="AlphaFoldDB" id="A0A4U0H8X8"/>
<sequence length="60" mass="6507">MKRHSIIPISILALITTLFTSCSVIEGIFKAGVWTGIIVVVLAVALIIWLIVKMTGGRNK</sequence>
<reference evidence="2 3" key="1">
    <citation type="submission" date="2019-04" db="EMBL/GenBank/DDBJ databases">
        <title>Sphingobacterium olei sp. nov., isolated from oil-contaminated soil.</title>
        <authorList>
            <person name="Liu B."/>
        </authorList>
    </citation>
    <scope>NUCLEOTIDE SEQUENCE [LARGE SCALE GENOMIC DNA]</scope>
    <source>
        <strain evidence="2 3">Y3L14</strain>
    </source>
</reference>
<evidence type="ECO:0000313" key="2">
    <source>
        <dbReference type="EMBL" id="TJY68281.1"/>
    </source>
</evidence>